<proteinExistence type="predicted"/>
<evidence type="ECO:0000256" key="1">
    <source>
        <dbReference type="SAM" id="MobiDB-lite"/>
    </source>
</evidence>
<dbReference type="RefSeq" id="XP_028477476.1">
    <property type="nucleotide sequence ID" value="XM_028622584.1"/>
</dbReference>
<evidence type="ECO:0000313" key="3">
    <source>
        <dbReference type="Proteomes" id="UP000279236"/>
    </source>
</evidence>
<feature type="compositionally biased region" description="Polar residues" evidence="1">
    <location>
        <begin position="26"/>
        <end position="38"/>
    </location>
</feature>
<feature type="compositionally biased region" description="Acidic residues" evidence="1">
    <location>
        <begin position="142"/>
        <end position="154"/>
    </location>
</feature>
<dbReference type="Proteomes" id="UP000279236">
    <property type="component" value="Unassembled WGS sequence"/>
</dbReference>
<dbReference type="EMBL" id="RSCE01000004">
    <property type="protein sequence ID" value="RSH83524.1"/>
    <property type="molecule type" value="Genomic_DNA"/>
</dbReference>
<sequence>MYAPPASRLSSRSASLASSRSRSRSQAGTGRYSSTSLALDSAAGSSRAPLPEVRNLRNATRSVSVATPTPGPSSRRGGTASREYSATPGPGPNSGVRSRQQPLFIPRDTPFGDDEEDEDEHEAYAEALRQGRMRLPSVAPREEDEDDENPEDQPEGMMAIGERLVRASEIEEGVIRNAGGWEERVEGEESAVFGREEPGD</sequence>
<feature type="compositionally biased region" description="Polar residues" evidence="1">
    <location>
        <begin position="57"/>
        <end position="67"/>
    </location>
</feature>
<reference evidence="2 3" key="1">
    <citation type="submission" date="2018-11" db="EMBL/GenBank/DDBJ databases">
        <title>Genome sequence of Apiotrichum porosum DSM 27194.</title>
        <authorList>
            <person name="Aliyu H."/>
            <person name="Gorte O."/>
            <person name="Ochsenreither K."/>
        </authorList>
    </citation>
    <scope>NUCLEOTIDE SEQUENCE [LARGE SCALE GENOMIC DNA]</scope>
    <source>
        <strain evidence="2 3">DSM 27194</strain>
    </source>
</reference>
<dbReference type="GeneID" id="39591754"/>
<feature type="compositionally biased region" description="Low complexity" evidence="1">
    <location>
        <begin position="1"/>
        <end position="20"/>
    </location>
</feature>
<feature type="region of interest" description="Disordered" evidence="1">
    <location>
        <begin position="1"/>
        <end position="200"/>
    </location>
</feature>
<evidence type="ECO:0000313" key="2">
    <source>
        <dbReference type="EMBL" id="RSH83524.1"/>
    </source>
</evidence>
<organism evidence="2 3">
    <name type="scientific">Apiotrichum porosum</name>
    <dbReference type="NCBI Taxonomy" id="105984"/>
    <lineage>
        <taxon>Eukaryota</taxon>
        <taxon>Fungi</taxon>
        <taxon>Dikarya</taxon>
        <taxon>Basidiomycota</taxon>
        <taxon>Agaricomycotina</taxon>
        <taxon>Tremellomycetes</taxon>
        <taxon>Trichosporonales</taxon>
        <taxon>Trichosporonaceae</taxon>
        <taxon>Apiotrichum</taxon>
    </lineage>
</organism>
<name>A0A427XXC5_9TREE</name>
<comment type="caution">
    <text evidence="2">The sequence shown here is derived from an EMBL/GenBank/DDBJ whole genome shotgun (WGS) entry which is preliminary data.</text>
</comment>
<keyword evidence="3" id="KW-1185">Reference proteome</keyword>
<feature type="compositionally biased region" description="Acidic residues" evidence="1">
    <location>
        <begin position="111"/>
        <end position="121"/>
    </location>
</feature>
<dbReference type="AlphaFoldDB" id="A0A427XXC5"/>
<protein>
    <submittedName>
        <fullName evidence="2">Uncharacterized protein</fullName>
    </submittedName>
</protein>
<gene>
    <name evidence="2" type="ORF">EHS24_007211</name>
</gene>
<dbReference type="OrthoDB" id="5374757at2759"/>
<accession>A0A427XXC5</accession>